<comment type="caution">
    <text evidence="2">The sequence shown here is derived from an EMBL/GenBank/DDBJ whole genome shotgun (WGS) entry which is preliminary data.</text>
</comment>
<proteinExistence type="predicted"/>
<evidence type="ECO:0000259" key="1">
    <source>
        <dbReference type="Pfam" id="PF13472"/>
    </source>
</evidence>
<protein>
    <submittedName>
        <fullName evidence="2">SGNH/GDSL hydrolase family protein</fullName>
    </submittedName>
</protein>
<dbReference type="InterPro" id="IPR036514">
    <property type="entry name" value="SGNH_hydro_sf"/>
</dbReference>
<dbReference type="GO" id="GO:0016787">
    <property type="term" value="F:hydrolase activity"/>
    <property type="evidence" value="ECO:0007669"/>
    <property type="project" value="UniProtKB-KW"/>
</dbReference>
<keyword evidence="2" id="KW-0378">Hydrolase</keyword>
<reference evidence="2 3" key="1">
    <citation type="submission" date="2023-03" db="EMBL/GenBank/DDBJ databases">
        <title>Bacillus Genome Sequencing.</title>
        <authorList>
            <person name="Dunlap C."/>
        </authorList>
    </citation>
    <scope>NUCLEOTIDE SEQUENCE [LARGE SCALE GENOMIC DNA]</scope>
    <source>
        <strain evidence="2 3">BD-533</strain>
    </source>
</reference>
<evidence type="ECO:0000313" key="2">
    <source>
        <dbReference type="EMBL" id="MEC0230779.1"/>
    </source>
</evidence>
<sequence>MNEPIRIVFLGDSITEDGTFIAYLDAYLQQQRPENRYTLINLGVSSETASGLSEPDHPFPRPCLHDRLARALQQSKPDWAVLGYGMNDGIYAPFSAERFVAYQQGMLEAIGRIHDYGAKAIVMTPPPFDHLSIEASALLSEGEKSYSYKTPYEHYNDVLRSYANWILTLDRKADVIVNLYDPLLRHTQQERKKNGDYRSGDGIHPNSDGHWIIAQALLSGLFHLTLAENTDFILRLEASPFFQLIVKRHQVLHDAWKEHVGHTEPHESQRFAAGNSFAQIQRTVTR</sequence>
<dbReference type="PANTHER" id="PTHR30383:SF5">
    <property type="entry name" value="SGNH HYDROLASE-TYPE ESTERASE DOMAIN-CONTAINING PROTEIN"/>
    <property type="match status" value="1"/>
</dbReference>
<dbReference type="Gene3D" id="3.40.50.1110">
    <property type="entry name" value="SGNH hydrolase"/>
    <property type="match status" value="1"/>
</dbReference>
<organism evidence="2 3">
    <name type="scientific">Paenibacillus alba</name>
    <dbReference type="NCBI Taxonomy" id="1197127"/>
    <lineage>
        <taxon>Bacteria</taxon>
        <taxon>Bacillati</taxon>
        <taxon>Bacillota</taxon>
        <taxon>Bacilli</taxon>
        <taxon>Bacillales</taxon>
        <taxon>Paenibacillaceae</taxon>
        <taxon>Paenibacillus</taxon>
    </lineage>
</organism>
<dbReference type="Pfam" id="PF13472">
    <property type="entry name" value="Lipase_GDSL_2"/>
    <property type="match status" value="1"/>
</dbReference>
<dbReference type="RefSeq" id="WP_326074784.1">
    <property type="nucleotide sequence ID" value="NZ_JARLKY010000079.1"/>
</dbReference>
<dbReference type="SUPFAM" id="SSF52266">
    <property type="entry name" value="SGNH hydrolase"/>
    <property type="match status" value="1"/>
</dbReference>
<keyword evidence="3" id="KW-1185">Reference proteome</keyword>
<dbReference type="CDD" id="cd01834">
    <property type="entry name" value="SGNH_hydrolase_like_2"/>
    <property type="match status" value="1"/>
</dbReference>
<dbReference type="PANTHER" id="PTHR30383">
    <property type="entry name" value="THIOESTERASE 1/PROTEASE 1/LYSOPHOSPHOLIPASE L1"/>
    <property type="match status" value="1"/>
</dbReference>
<evidence type="ECO:0000313" key="3">
    <source>
        <dbReference type="Proteomes" id="UP001338137"/>
    </source>
</evidence>
<dbReference type="InterPro" id="IPR051532">
    <property type="entry name" value="Ester_Hydrolysis_Enzymes"/>
</dbReference>
<accession>A0ABU6G9C5</accession>
<name>A0ABU6G9C5_9BACL</name>
<dbReference type="InterPro" id="IPR013830">
    <property type="entry name" value="SGNH_hydro"/>
</dbReference>
<gene>
    <name evidence="2" type="ORF">P4I72_27150</name>
</gene>
<dbReference type="Proteomes" id="UP001338137">
    <property type="component" value="Unassembled WGS sequence"/>
</dbReference>
<dbReference type="EMBL" id="JARLKY010000079">
    <property type="protein sequence ID" value="MEC0230779.1"/>
    <property type="molecule type" value="Genomic_DNA"/>
</dbReference>
<feature type="domain" description="SGNH hydrolase-type esterase" evidence="1">
    <location>
        <begin position="9"/>
        <end position="211"/>
    </location>
</feature>